<dbReference type="Pfam" id="PF14871">
    <property type="entry name" value="GHL6"/>
    <property type="match status" value="1"/>
</dbReference>
<name>A0ABZ2Y9E6_9BACT</name>
<dbReference type="CDD" id="cd03143">
    <property type="entry name" value="A4_beta-galactosidase_middle_domain"/>
    <property type="match status" value="1"/>
</dbReference>
<protein>
    <submittedName>
        <fullName evidence="2">Alpha-L-fucosidase</fullName>
    </submittedName>
</protein>
<dbReference type="RefSeq" id="WP_369017780.1">
    <property type="nucleotide sequence ID" value="NZ_CP121689.1"/>
</dbReference>
<gene>
    <name evidence="2" type="ORF">QBE54_08540</name>
</gene>
<feature type="domain" description="Beta-galactosidase trimerisation" evidence="1">
    <location>
        <begin position="384"/>
        <end position="445"/>
    </location>
</feature>
<dbReference type="Gene3D" id="3.20.20.80">
    <property type="entry name" value="Glycosidases"/>
    <property type="match status" value="1"/>
</dbReference>
<sequence>MSPLPFRQVHLDFHTSPFIPDVAQDFEPEEFAQTLLEARVNSINIFARCHHGYCYYPTKVGKMHPSLKRDLLGEMIEALHRKGIRCPIYTSVVWDELSASEHPDWRQIDAQGKLIGRAPLESKGWQFLCLNSPYMDYLEEHVKELMELYGKEIDGLWFDIIIQHPDGCFCPHCQKSMRDKGLRVDVKEDRLQHNLLVERKAMQRLSQLVKSKLPEALVVFNCRVRLDRRVEKGIKEELSYMTHLEIESLPSGIWGYLHFPMYARYFAPFDKEIVGMNGRFHLMWGDFGGLKNQAALEYECNRMIALGAKCSVGDQLHPRGKLDRITYEKISKVYREIEKKEPFCEGARLKAEIGVLVNSVTEGTALGFSQFFGLEADEGATRMLMELHEQFHLIDEESDFNRYRVIIAPDGVPFSASLEEKLSHFLERGGALLLTHRSGLSPESGNFAIPGLGLEYLGELEFDVDYFRPDIEKVEGLDPEYDYALYGKGSRVVAREGEVLAYLVHPYFNRSWEKFCSHRQTPPDCKSSDPFWVRKGRVIYISHPLFTLYRKYAYLPYKLIIKHSLRALLPDPQLIVENAPSSCEVTLLEQEKEGRDVIHLLFYVPERRGKIDIIEDVVPLQNVVLKYRAVEKPKSIYLAPGGEELGFQWEGNYVVFTVPEFKGHQMVVVER</sequence>
<dbReference type="InterPro" id="IPR029062">
    <property type="entry name" value="Class_I_gatase-like"/>
</dbReference>
<evidence type="ECO:0000313" key="2">
    <source>
        <dbReference type="EMBL" id="WZL75631.1"/>
    </source>
</evidence>
<proteinExistence type="predicted"/>
<reference evidence="2 3" key="1">
    <citation type="submission" date="2023-03" db="EMBL/GenBank/DDBJ databases">
        <title>Novel Species.</title>
        <authorList>
            <person name="Ma S."/>
        </authorList>
    </citation>
    <scope>NUCLEOTIDE SEQUENCE [LARGE SCALE GENOMIC DNA]</scope>
    <source>
        <strain evidence="2 3">B11</strain>
    </source>
</reference>
<dbReference type="SUPFAM" id="SSF51445">
    <property type="entry name" value="(Trans)glycosidases"/>
    <property type="match status" value="1"/>
</dbReference>
<accession>A0ABZ2Y9E6</accession>
<organism evidence="2 3">
    <name type="scientific">Thermatribacter velox</name>
    <dbReference type="NCBI Taxonomy" id="3039681"/>
    <lineage>
        <taxon>Bacteria</taxon>
        <taxon>Pseudomonadati</taxon>
        <taxon>Atribacterota</taxon>
        <taxon>Atribacteria</taxon>
        <taxon>Atribacterales</taxon>
        <taxon>Thermatribacteraceae</taxon>
        <taxon>Thermatribacter</taxon>
    </lineage>
</organism>
<evidence type="ECO:0000259" key="1">
    <source>
        <dbReference type="Pfam" id="PF08532"/>
    </source>
</evidence>
<dbReference type="Gene3D" id="3.40.50.880">
    <property type="match status" value="1"/>
</dbReference>
<dbReference type="InterPro" id="IPR028212">
    <property type="entry name" value="GHL6"/>
</dbReference>
<dbReference type="InterPro" id="IPR013738">
    <property type="entry name" value="Beta_galactosidase_Trimer"/>
</dbReference>
<dbReference type="InterPro" id="IPR017853">
    <property type="entry name" value="GH"/>
</dbReference>
<keyword evidence="3" id="KW-1185">Reference proteome</keyword>
<evidence type="ECO:0000313" key="3">
    <source>
        <dbReference type="Proteomes" id="UP001461341"/>
    </source>
</evidence>
<dbReference type="Proteomes" id="UP001461341">
    <property type="component" value="Chromosome"/>
</dbReference>
<dbReference type="Pfam" id="PF08532">
    <property type="entry name" value="Glyco_hydro_42M"/>
    <property type="match status" value="1"/>
</dbReference>
<dbReference type="SUPFAM" id="SSF52317">
    <property type="entry name" value="Class I glutamine amidotransferase-like"/>
    <property type="match status" value="1"/>
</dbReference>
<dbReference type="EMBL" id="CP121689">
    <property type="protein sequence ID" value="WZL75631.1"/>
    <property type="molecule type" value="Genomic_DNA"/>
</dbReference>